<accession>A0A5C7A3B5</accession>
<gene>
    <name evidence="1" type="ORF">ES754_00850</name>
</gene>
<protein>
    <submittedName>
        <fullName evidence="1">Uncharacterized protein</fullName>
    </submittedName>
</protein>
<proteinExistence type="predicted"/>
<comment type="caution">
    <text evidence="1">The sequence shown here is derived from an EMBL/GenBank/DDBJ whole genome shotgun (WGS) entry which is preliminary data.</text>
</comment>
<dbReference type="Proteomes" id="UP000321903">
    <property type="component" value="Unassembled WGS sequence"/>
</dbReference>
<dbReference type="EMBL" id="VORZ01000001">
    <property type="protein sequence ID" value="TXD97568.1"/>
    <property type="molecule type" value="Genomic_DNA"/>
</dbReference>
<keyword evidence="2" id="KW-1185">Reference proteome</keyword>
<dbReference type="AlphaFoldDB" id="A0A5C7A3B5"/>
<evidence type="ECO:0000313" key="1">
    <source>
        <dbReference type="EMBL" id="TXD97568.1"/>
    </source>
</evidence>
<reference evidence="1 2" key="1">
    <citation type="submission" date="2019-08" db="EMBL/GenBank/DDBJ databases">
        <title>Genome sequence of Psychrobacter frigidicola ACAM304 (type strain).</title>
        <authorList>
            <person name="Bowman J.P."/>
        </authorList>
    </citation>
    <scope>NUCLEOTIDE SEQUENCE [LARGE SCALE GENOMIC DNA]</scope>
    <source>
        <strain evidence="1 2">ACAM 304</strain>
    </source>
</reference>
<organism evidence="1 2">
    <name type="scientific">Psychrobacter frigidicola</name>
    <dbReference type="NCBI Taxonomy" id="45611"/>
    <lineage>
        <taxon>Bacteria</taxon>
        <taxon>Pseudomonadati</taxon>
        <taxon>Pseudomonadota</taxon>
        <taxon>Gammaproteobacteria</taxon>
        <taxon>Moraxellales</taxon>
        <taxon>Moraxellaceae</taxon>
        <taxon>Psychrobacter</taxon>
    </lineage>
</organism>
<sequence length="185" mass="20840">MKYAIPVFILISLSTVGCQNQTKEINNDEQTSISNLKVDGNNSSSIQPDFPLPNYGEVYMIDENGNTRSDIVMEYEARNEGRLTIRNGCVTLTYPKDRYPTSTAADDFSSMPIFPGGSKFIENGQAIEVNDKIYRDGDYVWMSGRGTVRAFWTSYPLDMDYIPIPDHCVADEYWEVGGTGLRIMD</sequence>
<evidence type="ECO:0000313" key="2">
    <source>
        <dbReference type="Proteomes" id="UP000321903"/>
    </source>
</evidence>
<dbReference type="PROSITE" id="PS51257">
    <property type="entry name" value="PROKAR_LIPOPROTEIN"/>
    <property type="match status" value="1"/>
</dbReference>
<name>A0A5C7A3B5_9GAMM</name>
<dbReference type="RefSeq" id="WP_147221189.1">
    <property type="nucleotide sequence ID" value="NZ_CAJGYY010000001.1"/>
</dbReference>